<evidence type="ECO:0000313" key="2">
    <source>
        <dbReference type="EMBL" id="KAJ7620270.1"/>
    </source>
</evidence>
<evidence type="ECO:0000256" key="1">
    <source>
        <dbReference type="SAM" id="MobiDB-lite"/>
    </source>
</evidence>
<evidence type="ECO:0000313" key="3">
    <source>
        <dbReference type="Proteomes" id="UP001221142"/>
    </source>
</evidence>
<protein>
    <submittedName>
        <fullName evidence="2">Uncharacterized protein</fullName>
    </submittedName>
</protein>
<feature type="region of interest" description="Disordered" evidence="1">
    <location>
        <begin position="322"/>
        <end position="343"/>
    </location>
</feature>
<keyword evidence="3" id="KW-1185">Reference proteome</keyword>
<proteinExistence type="predicted"/>
<sequence length="343" mass="38183">MNRTLIEIWKCNSLVSGLATGFVWWMHVEPRVWSAAARHRSPTHLILPYLDDDSYQFSFMYFGQYHPPSKRITGSRRASDGRKLSTYDGDSAFSQQPIFRPPCRVVPKSSRGLSVSTLESILVDAKDTSRRDVLSIDKENNFKVSVARNKPNRVFYTAGTQAWNQFTHDVCLGGGILSNFVGAGASNKAQLCGISWELGIQASEKPTAWSFSFETQSSHESANLDSVVDLWMWVSGKVNFIWGLAEVKFGLNRCCTKFALRMPAEFGTTPMDRLSGHHVQTATAARPPTANLSLLPPLQYFLKLPEQIQVVPVFAQRALNRDPGGSKPSALCKGLWPEPISEP</sequence>
<name>A0AAD7FI98_9AGAR</name>
<accession>A0AAD7FI98</accession>
<comment type="caution">
    <text evidence="2">The sequence shown here is derived from an EMBL/GenBank/DDBJ whole genome shotgun (WGS) entry which is preliminary data.</text>
</comment>
<dbReference type="EMBL" id="JARKIF010000017">
    <property type="protein sequence ID" value="KAJ7620270.1"/>
    <property type="molecule type" value="Genomic_DNA"/>
</dbReference>
<dbReference type="Proteomes" id="UP001221142">
    <property type="component" value="Unassembled WGS sequence"/>
</dbReference>
<organism evidence="2 3">
    <name type="scientific">Roridomyces roridus</name>
    <dbReference type="NCBI Taxonomy" id="1738132"/>
    <lineage>
        <taxon>Eukaryota</taxon>
        <taxon>Fungi</taxon>
        <taxon>Dikarya</taxon>
        <taxon>Basidiomycota</taxon>
        <taxon>Agaricomycotina</taxon>
        <taxon>Agaricomycetes</taxon>
        <taxon>Agaricomycetidae</taxon>
        <taxon>Agaricales</taxon>
        <taxon>Marasmiineae</taxon>
        <taxon>Mycenaceae</taxon>
        <taxon>Roridomyces</taxon>
    </lineage>
</organism>
<reference evidence="2" key="1">
    <citation type="submission" date="2023-03" db="EMBL/GenBank/DDBJ databases">
        <title>Massive genome expansion in bonnet fungi (Mycena s.s.) driven by repeated elements and novel gene families across ecological guilds.</title>
        <authorList>
            <consortium name="Lawrence Berkeley National Laboratory"/>
            <person name="Harder C.B."/>
            <person name="Miyauchi S."/>
            <person name="Viragh M."/>
            <person name="Kuo A."/>
            <person name="Thoen E."/>
            <person name="Andreopoulos B."/>
            <person name="Lu D."/>
            <person name="Skrede I."/>
            <person name="Drula E."/>
            <person name="Henrissat B."/>
            <person name="Morin E."/>
            <person name="Kohler A."/>
            <person name="Barry K."/>
            <person name="LaButti K."/>
            <person name="Morin E."/>
            <person name="Salamov A."/>
            <person name="Lipzen A."/>
            <person name="Mereny Z."/>
            <person name="Hegedus B."/>
            <person name="Baldrian P."/>
            <person name="Stursova M."/>
            <person name="Weitz H."/>
            <person name="Taylor A."/>
            <person name="Grigoriev I.V."/>
            <person name="Nagy L.G."/>
            <person name="Martin F."/>
            <person name="Kauserud H."/>
        </authorList>
    </citation>
    <scope>NUCLEOTIDE SEQUENCE</scope>
    <source>
        <strain evidence="2">9284</strain>
    </source>
</reference>
<gene>
    <name evidence="2" type="ORF">FB45DRAFT_1094371</name>
</gene>
<dbReference type="AlphaFoldDB" id="A0AAD7FI98"/>